<name>A0A0E3WUN6_9EURY</name>
<dbReference type="OrthoDB" id="146042at2157"/>
<organism evidence="1 2">
    <name type="scientific">Methanosarcina horonobensis HB-1 = JCM 15518</name>
    <dbReference type="NCBI Taxonomy" id="1434110"/>
    <lineage>
        <taxon>Archaea</taxon>
        <taxon>Methanobacteriati</taxon>
        <taxon>Methanobacteriota</taxon>
        <taxon>Stenosarchaea group</taxon>
        <taxon>Methanomicrobia</taxon>
        <taxon>Methanosarcinales</taxon>
        <taxon>Methanosarcinaceae</taxon>
        <taxon>Methanosarcina</taxon>
    </lineage>
</organism>
<accession>A0A0E3WUN6</accession>
<dbReference type="AlphaFoldDB" id="A0A0E3WUN6"/>
<dbReference type="NCBIfam" id="TIGR04275">
    <property type="entry name" value="beta_prop_Msarc"/>
    <property type="match status" value="7"/>
</dbReference>
<dbReference type="RefSeq" id="WP_052730812.1">
    <property type="nucleotide sequence ID" value="NZ_CP009516.1"/>
</dbReference>
<gene>
    <name evidence="1" type="ORF">MSHOH_1932</name>
</gene>
<dbReference type="GeneID" id="24831159"/>
<dbReference type="InterPro" id="IPR027618">
    <property type="entry name" value="Beta_prop_Msarc"/>
</dbReference>
<protein>
    <submittedName>
        <fullName evidence="1">Cell surface protein</fullName>
    </submittedName>
</protein>
<dbReference type="PANTHER" id="PTHR36842">
    <property type="entry name" value="PROTEIN TOLB HOMOLOG"/>
    <property type="match status" value="1"/>
</dbReference>
<dbReference type="KEGG" id="mhor:MSHOH_1932"/>
<proteinExistence type="predicted"/>
<evidence type="ECO:0000313" key="2">
    <source>
        <dbReference type="Proteomes" id="UP000033101"/>
    </source>
</evidence>
<dbReference type="Gene3D" id="2.120.10.30">
    <property type="entry name" value="TolB, C-terminal domain"/>
    <property type="match status" value="2"/>
</dbReference>
<dbReference type="EMBL" id="CP009516">
    <property type="protein sequence ID" value="AKB78415.1"/>
    <property type="molecule type" value="Genomic_DNA"/>
</dbReference>
<dbReference type="STRING" id="1434110.MSHOH_1932"/>
<keyword evidence="2" id="KW-1185">Reference proteome</keyword>
<dbReference type="HOGENOM" id="CLU_009318_6_2_2"/>
<reference evidence="1 2" key="1">
    <citation type="submission" date="2014-07" db="EMBL/GenBank/DDBJ databases">
        <title>Methanogenic archaea and the global carbon cycle.</title>
        <authorList>
            <person name="Henriksen J.R."/>
            <person name="Luke J."/>
            <person name="Reinhart S."/>
            <person name="Benedict M.N."/>
            <person name="Youngblut N.D."/>
            <person name="Metcalf M.E."/>
            <person name="Whitaker R.J."/>
            <person name="Metcalf W.W."/>
        </authorList>
    </citation>
    <scope>NUCLEOTIDE SEQUENCE [LARGE SCALE GENOMIC DNA]</scope>
    <source>
        <strain evidence="1 2">HB-1</strain>
    </source>
</reference>
<dbReference type="PATRIC" id="fig|1434110.4.peg.2457"/>
<dbReference type="InterPro" id="IPR011042">
    <property type="entry name" value="6-blade_b-propeller_TolB-like"/>
</dbReference>
<dbReference type="SUPFAM" id="SSF69304">
    <property type="entry name" value="Tricorn protease N-terminal domain"/>
    <property type="match status" value="2"/>
</dbReference>
<dbReference type="PANTHER" id="PTHR36842:SF1">
    <property type="entry name" value="PROTEIN TOLB"/>
    <property type="match status" value="1"/>
</dbReference>
<dbReference type="Proteomes" id="UP000033101">
    <property type="component" value="Chromosome"/>
</dbReference>
<evidence type="ECO:0000313" key="1">
    <source>
        <dbReference type="EMBL" id="AKB78415.1"/>
    </source>
</evidence>
<sequence length="426" mass="48958">MKNRIRLYSILVALFLLPFLCATASADTVQGVETQITANNSSQSNPDIYGECIVWQDDRNGYYDPYVYEPNWDIYMYDLSSSTETQITTSESNQSRPAIYGDRIVWTDDRNGNYDIYMYNISTSTETQITTNGSNQSDPEIYGDQIVWTDDRNRNYDVYMYNISTSTETQITTNESNQRGPAIYGDRIVWTDERNGNEEYIVDTYMYNLSTSTETQITEDGGYLEYGPSIYGDRVVYMSEIAGDFVWTYDLSTSELTFIAFDAWSPDIYGDRIVWMYGMGFSDIYMYDLSTSREIQITSDEAHQGAPVIYGDRIVWEDDRNENSDIYMFTLSSAELTPLSEMTALREYVESTYKCHVKTKTGLATLLDRSKSFHEKSEDAKAVSMLKSFIHLADKMKDCGQISADEADYMVKEAKEIIYQIQAQQE</sequence>